<comment type="function">
    <text evidence="11">Channel that opens in response to stretch forces in the membrane lipid bilayer. May participate in the regulation of osmotic pressure changes within the cell.</text>
</comment>
<dbReference type="Proteomes" id="UP000595897">
    <property type="component" value="Chromosome"/>
</dbReference>
<dbReference type="RefSeq" id="WP_271712941.1">
    <property type="nucleotide sequence ID" value="NZ_AP024169.1"/>
</dbReference>
<evidence type="ECO:0000256" key="5">
    <source>
        <dbReference type="ARBA" id="ARBA00022475"/>
    </source>
</evidence>
<dbReference type="NCBIfam" id="TIGR00220">
    <property type="entry name" value="mscL"/>
    <property type="match status" value="1"/>
</dbReference>
<dbReference type="PRINTS" id="PR01264">
    <property type="entry name" value="MECHCHANNEL"/>
</dbReference>
<keyword evidence="7 11" id="KW-1133">Transmembrane helix</keyword>
<proteinExistence type="inferred from homology"/>
<evidence type="ECO:0000256" key="8">
    <source>
        <dbReference type="ARBA" id="ARBA00023065"/>
    </source>
</evidence>
<dbReference type="SUPFAM" id="SSF81330">
    <property type="entry name" value="Gated mechanosensitive channel"/>
    <property type="match status" value="1"/>
</dbReference>
<keyword evidence="6 11" id="KW-0812">Transmembrane</keyword>
<feature type="transmembrane region" description="Helical" evidence="11">
    <location>
        <begin position="12"/>
        <end position="31"/>
    </location>
</feature>
<dbReference type="Gene3D" id="1.10.1200.120">
    <property type="entry name" value="Large-conductance mechanosensitive channel, MscL, domain 1"/>
    <property type="match status" value="1"/>
</dbReference>
<sequence>MLKEFKEFAIKGNVLDLAVGVIIGGAFGKIVTSMVNDIIMPIIGALTGGINFTYLKFVIKEAHGDVPAVTFNYGNFIQNVIDFLIVSFSIFLFIKIINRFKSEKKEEEVIEEIKLSEEVLLLQEIRDLLKSKEDSIG</sequence>
<organism evidence="12 13">
    <name type="scientific">Anaeromicropila herbilytica</name>
    <dbReference type="NCBI Taxonomy" id="2785025"/>
    <lineage>
        <taxon>Bacteria</taxon>
        <taxon>Bacillati</taxon>
        <taxon>Bacillota</taxon>
        <taxon>Clostridia</taxon>
        <taxon>Lachnospirales</taxon>
        <taxon>Lachnospiraceae</taxon>
        <taxon>Anaeromicropila</taxon>
    </lineage>
</organism>
<dbReference type="GO" id="GO:0005886">
    <property type="term" value="C:plasma membrane"/>
    <property type="evidence" value="ECO:0007669"/>
    <property type="project" value="UniProtKB-SubCell"/>
</dbReference>
<feature type="transmembrane region" description="Helical" evidence="11">
    <location>
        <begin position="77"/>
        <end position="97"/>
    </location>
</feature>
<keyword evidence="5 11" id="KW-1003">Cell membrane</keyword>
<dbReference type="InterPro" id="IPR019823">
    <property type="entry name" value="Mechanosensitive_channel_CS"/>
</dbReference>
<dbReference type="InterPro" id="IPR037673">
    <property type="entry name" value="MSC/AndL"/>
</dbReference>
<evidence type="ECO:0000256" key="3">
    <source>
        <dbReference type="ARBA" id="ARBA00011255"/>
    </source>
</evidence>
<dbReference type="NCBIfam" id="NF001843">
    <property type="entry name" value="PRK00567.1-4"/>
    <property type="match status" value="1"/>
</dbReference>
<accession>A0A7R7IEC7</accession>
<dbReference type="HAMAP" id="MF_00115">
    <property type="entry name" value="MscL"/>
    <property type="match status" value="1"/>
</dbReference>
<keyword evidence="10 11" id="KW-0407">Ion channel</keyword>
<keyword evidence="9 11" id="KW-0472">Membrane</keyword>
<dbReference type="PANTHER" id="PTHR30266">
    <property type="entry name" value="MECHANOSENSITIVE CHANNEL MSCL"/>
    <property type="match status" value="1"/>
</dbReference>
<keyword evidence="13" id="KW-1185">Reference proteome</keyword>
<evidence type="ECO:0000313" key="13">
    <source>
        <dbReference type="Proteomes" id="UP000595897"/>
    </source>
</evidence>
<reference evidence="12 13" key="1">
    <citation type="submission" date="2020-11" db="EMBL/GenBank/DDBJ databases">
        <title>Draft genome sequencing of a Lachnospiraceae strain isolated from anoxic soil subjected to BSD treatment.</title>
        <authorList>
            <person name="Uek A."/>
            <person name="Tonouchi A."/>
        </authorList>
    </citation>
    <scope>NUCLEOTIDE SEQUENCE [LARGE SCALE GENOMIC DNA]</scope>
    <source>
        <strain evidence="12 13">TB5</strain>
    </source>
</reference>
<evidence type="ECO:0000256" key="7">
    <source>
        <dbReference type="ARBA" id="ARBA00022989"/>
    </source>
</evidence>
<evidence type="ECO:0000256" key="11">
    <source>
        <dbReference type="HAMAP-Rule" id="MF_00115"/>
    </source>
</evidence>
<comment type="subcellular location">
    <subcellularLocation>
        <location evidence="1 11">Cell membrane</location>
        <topology evidence="1 11">Multi-pass membrane protein</topology>
    </subcellularLocation>
</comment>
<evidence type="ECO:0000256" key="1">
    <source>
        <dbReference type="ARBA" id="ARBA00004651"/>
    </source>
</evidence>
<dbReference type="EMBL" id="AP024169">
    <property type="protein sequence ID" value="BCN31851.1"/>
    <property type="molecule type" value="Genomic_DNA"/>
</dbReference>
<name>A0A7R7IEC7_9FIRM</name>
<dbReference type="Pfam" id="PF01741">
    <property type="entry name" value="MscL"/>
    <property type="match status" value="1"/>
</dbReference>
<evidence type="ECO:0000256" key="6">
    <source>
        <dbReference type="ARBA" id="ARBA00022692"/>
    </source>
</evidence>
<protein>
    <recommendedName>
        <fullName evidence="11">Large-conductance mechanosensitive channel</fullName>
    </recommendedName>
</protein>
<dbReference type="PANTHER" id="PTHR30266:SF2">
    <property type="entry name" value="LARGE-CONDUCTANCE MECHANOSENSITIVE CHANNEL"/>
    <property type="match status" value="1"/>
</dbReference>
<dbReference type="KEGG" id="ahb:bsdtb5_31460"/>
<comment type="similarity">
    <text evidence="2 11">Belongs to the MscL family.</text>
</comment>
<dbReference type="GO" id="GO:0008381">
    <property type="term" value="F:mechanosensitive monoatomic ion channel activity"/>
    <property type="evidence" value="ECO:0007669"/>
    <property type="project" value="UniProtKB-UniRule"/>
</dbReference>
<dbReference type="InterPro" id="IPR036019">
    <property type="entry name" value="MscL_channel"/>
</dbReference>
<dbReference type="AlphaFoldDB" id="A0A7R7IEC7"/>
<evidence type="ECO:0000256" key="4">
    <source>
        <dbReference type="ARBA" id="ARBA00022448"/>
    </source>
</evidence>
<evidence type="ECO:0000256" key="9">
    <source>
        <dbReference type="ARBA" id="ARBA00023136"/>
    </source>
</evidence>
<dbReference type="InterPro" id="IPR001185">
    <property type="entry name" value="MS_channel"/>
</dbReference>
<evidence type="ECO:0000256" key="10">
    <source>
        <dbReference type="ARBA" id="ARBA00023303"/>
    </source>
</evidence>
<gene>
    <name evidence="11 12" type="primary">mscL</name>
    <name evidence="12" type="ORF">bsdtb5_31460</name>
</gene>
<comment type="subunit">
    <text evidence="3 11">Homopentamer.</text>
</comment>
<feature type="transmembrane region" description="Helical" evidence="11">
    <location>
        <begin position="38"/>
        <end position="57"/>
    </location>
</feature>
<evidence type="ECO:0000313" key="12">
    <source>
        <dbReference type="EMBL" id="BCN31851.1"/>
    </source>
</evidence>
<keyword evidence="4 11" id="KW-0813">Transport</keyword>
<dbReference type="FunFam" id="1.10.1200.120:FF:000001">
    <property type="entry name" value="Large-conductance mechanosensitive channel"/>
    <property type="match status" value="1"/>
</dbReference>
<dbReference type="PROSITE" id="PS01327">
    <property type="entry name" value="MSCL"/>
    <property type="match status" value="1"/>
</dbReference>
<keyword evidence="8 11" id="KW-0406">Ion transport</keyword>
<evidence type="ECO:0000256" key="2">
    <source>
        <dbReference type="ARBA" id="ARBA00007254"/>
    </source>
</evidence>